<name>A0A9W8L512_9FUNG</name>
<gene>
    <name evidence="8" type="ORF">IWW39_003011</name>
</gene>
<feature type="region of interest" description="Disordered" evidence="6">
    <location>
        <begin position="339"/>
        <end position="488"/>
    </location>
</feature>
<feature type="compositionally biased region" description="Low complexity" evidence="6">
    <location>
        <begin position="405"/>
        <end position="419"/>
    </location>
</feature>
<dbReference type="PANTHER" id="PTHR46164">
    <property type="entry name" value="ATF6, ISOFORM C"/>
    <property type="match status" value="1"/>
</dbReference>
<dbReference type="InterPro" id="IPR051882">
    <property type="entry name" value="ATF_bZIP_TF"/>
</dbReference>
<feature type="domain" description="BZIP" evidence="7">
    <location>
        <begin position="562"/>
        <end position="625"/>
    </location>
</feature>
<keyword evidence="3" id="KW-0238">DNA-binding</keyword>
<evidence type="ECO:0000256" key="5">
    <source>
        <dbReference type="ARBA" id="ARBA00023242"/>
    </source>
</evidence>
<dbReference type="Pfam" id="PF00170">
    <property type="entry name" value="bZIP_1"/>
    <property type="match status" value="1"/>
</dbReference>
<evidence type="ECO:0000259" key="7">
    <source>
        <dbReference type="PROSITE" id="PS50217"/>
    </source>
</evidence>
<dbReference type="Gene3D" id="1.20.5.170">
    <property type="match status" value="1"/>
</dbReference>
<dbReference type="Proteomes" id="UP001151516">
    <property type="component" value="Unassembled WGS sequence"/>
</dbReference>
<protein>
    <recommendedName>
        <fullName evidence="7">BZIP domain-containing protein</fullName>
    </recommendedName>
</protein>
<evidence type="ECO:0000256" key="1">
    <source>
        <dbReference type="ARBA" id="ARBA00004167"/>
    </source>
</evidence>
<dbReference type="GO" id="GO:0000978">
    <property type="term" value="F:RNA polymerase II cis-regulatory region sequence-specific DNA binding"/>
    <property type="evidence" value="ECO:0007669"/>
    <property type="project" value="TreeGrafter"/>
</dbReference>
<feature type="region of interest" description="Disordered" evidence="6">
    <location>
        <begin position="842"/>
        <end position="861"/>
    </location>
</feature>
<evidence type="ECO:0000256" key="3">
    <source>
        <dbReference type="ARBA" id="ARBA00023125"/>
    </source>
</evidence>
<comment type="caution">
    <text evidence="8">The sequence shown here is derived from an EMBL/GenBank/DDBJ whole genome shotgun (WGS) entry which is preliminary data.</text>
</comment>
<feature type="compositionally biased region" description="Low complexity" evidence="6">
    <location>
        <begin position="466"/>
        <end position="482"/>
    </location>
</feature>
<evidence type="ECO:0000256" key="2">
    <source>
        <dbReference type="ARBA" id="ARBA00023015"/>
    </source>
</evidence>
<feature type="compositionally biased region" description="Polar residues" evidence="6">
    <location>
        <begin position="848"/>
        <end position="858"/>
    </location>
</feature>
<feature type="region of interest" description="Disordered" evidence="6">
    <location>
        <begin position="626"/>
        <end position="696"/>
    </location>
</feature>
<feature type="compositionally biased region" description="Polar residues" evidence="6">
    <location>
        <begin position="732"/>
        <end position="744"/>
    </location>
</feature>
<dbReference type="GO" id="GO:0005634">
    <property type="term" value="C:nucleus"/>
    <property type="evidence" value="ECO:0007669"/>
    <property type="project" value="TreeGrafter"/>
</dbReference>
<dbReference type="InterPro" id="IPR046347">
    <property type="entry name" value="bZIP_sf"/>
</dbReference>
<feature type="region of interest" description="Disordered" evidence="6">
    <location>
        <begin position="1"/>
        <end position="42"/>
    </location>
</feature>
<dbReference type="PANTHER" id="PTHR46164:SF3">
    <property type="entry name" value="ATF6, ISOFORM C"/>
    <property type="match status" value="1"/>
</dbReference>
<dbReference type="AlphaFoldDB" id="A0A9W8L512"/>
<feature type="compositionally biased region" description="Basic and acidic residues" evidence="6">
    <location>
        <begin position="363"/>
        <end position="375"/>
    </location>
</feature>
<sequence length="1077" mass="110701">MAPSAPKSRTRAIAAKPAATTTYPASPPTVSPDANSPALRPASALGEPFIDQSHLLLGHTQQQQHLGNGFHGGSPPQLMSAGAGSFMLAPTTQPLLAGGAASPAWSASSASLNGDIVVSAAAPLHAATYYSPSTGSSSGMLLDSAAQEWLAASCSAAGVSHEIMFPGLAHLPAAVPSSLATAAAAANDAAVLDGWLQQFVNAEAIEGVDRHPRALSMDSGGFLFGGETGDTLCPESLGVTDTPASLEVALGSPHSVHSSPLGVTACAAIDLLNESEVAAIASAAAGALSSDVLASMISSAASYCPPRENSSSASEMSMLAALPFTAITTTMASIAPQKTLAMSAASSEPPSKKQRRPSPTRKSLADAENGKEYPRMRNSGSSKGGVRNTAASTAPSASVNHSRPRPAGSSSASSSSSVSPSPPPPVRAKAAAAATRHMVPLAPRQASPSSENTASDAAKSKESAAREGAVAASGAQSSSSGSNTPPGLSVLAKIAQKQEPIQVKVEDSQPALRPIAQACSPQSRSRVANGTAAEALEKGDCSTLLAAAAAVVALPSTGETVAQKRQERLIKNRAAALLSRKRKRDYMTKLESEVEELRESNMSLARRLEEMELRLSALAAERDELRRENASAKVTAPQSSGHSSPSSASKKSEGDKTTSGEAAGNGGSEPSSSQTAEKPDDAMEVDGDGGGGQSALSLLGSDGISAKITRLATRTIKPRVLLPAGAPKSRQPESQQQQGSNNKQRTTGALLMAVLFSFSLFTLPSLYTSDNQIAAGGSQSAGMLPIHALPPSAAEQRLLISDALEQQRDLPPGDAANGGEHAAVAGSPLLERVRRSISELAQQVDDAQAQSPGNSSGVASRMRPMTMEESAGLHAWIKHGLAAAATPDDAPAVGALEAAEVPAVSSLSVVSNSPRHVNRQLDYAMLFCPSMQHVLLGGDVEDVGAKYQPSAPRVIPAAERRTLDDVDDSVPPLAEQGFESSRVERRDVVAGSADLLVPTQAGERTSLLASQRPRPKMSLYSPIVAREGATDDDILAPWEEYAKVDTPVGGRQKYLRIDVEVVGSRWVTADKFAGGLY</sequence>
<dbReference type="OrthoDB" id="5587678at2759"/>
<comment type="subcellular location">
    <subcellularLocation>
        <location evidence="1">Membrane</location>
        <topology evidence="1">Single-pass membrane protein</topology>
    </subcellularLocation>
</comment>
<feature type="compositionally biased region" description="Low complexity" evidence="6">
    <location>
        <begin position="639"/>
        <end position="649"/>
    </location>
</feature>
<evidence type="ECO:0000313" key="9">
    <source>
        <dbReference type="Proteomes" id="UP001151516"/>
    </source>
</evidence>
<dbReference type="GO" id="GO:0016020">
    <property type="term" value="C:membrane"/>
    <property type="evidence" value="ECO:0007669"/>
    <property type="project" value="UniProtKB-SubCell"/>
</dbReference>
<keyword evidence="2" id="KW-0805">Transcription regulation</keyword>
<feature type="compositionally biased region" description="Low complexity" evidence="6">
    <location>
        <begin position="11"/>
        <end position="24"/>
    </location>
</feature>
<keyword evidence="5" id="KW-0539">Nucleus</keyword>
<evidence type="ECO:0000256" key="6">
    <source>
        <dbReference type="SAM" id="MobiDB-lite"/>
    </source>
</evidence>
<evidence type="ECO:0000313" key="8">
    <source>
        <dbReference type="EMBL" id="KAJ2687318.1"/>
    </source>
</evidence>
<dbReference type="InterPro" id="IPR004827">
    <property type="entry name" value="bZIP"/>
</dbReference>
<evidence type="ECO:0000256" key="4">
    <source>
        <dbReference type="ARBA" id="ARBA00023163"/>
    </source>
</evidence>
<organism evidence="8 9">
    <name type="scientific">Coemansia spiralis</name>
    <dbReference type="NCBI Taxonomy" id="417178"/>
    <lineage>
        <taxon>Eukaryota</taxon>
        <taxon>Fungi</taxon>
        <taxon>Fungi incertae sedis</taxon>
        <taxon>Zoopagomycota</taxon>
        <taxon>Kickxellomycotina</taxon>
        <taxon>Kickxellomycetes</taxon>
        <taxon>Kickxellales</taxon>
        <taxon>Kickxellaceae</taxon>
        <taxon>Coemansia</taxon>
    </lineage>
</organism>
<dbReference type="GO" id="GO:0030968">
    <property type="term" value="P:endoplasmic reticulum unfolded protein response"/>
    <property type="evidence" value="ECO:0007669"/>
    <property type="project" value="TreeGrafter"/>
</dbReference>
<feature type="region of interest" description="Disordered" evidence="6">
    <location>
        <begin position="719"/>
        <end position="744"/>
    </location>
</feature>
<dbReference type="PROSITE" id="PS50217">
    <property type="entry name" value="BZIP"/>
    <property type="match status" value="1"/>
</dbReference>
<dbReference type="SMART" id="SM00338">
    <property type="entry name" value="BRLZ"/>
    <property type="match status" value="1"/>
</dbReference>
<accession>A0A9W8L512</accession>
<dbReference type="GO" id="GO:0000981">
    <property type="term" value="F:DNA-binding transcription factor activity, RNA polymerase II-specific"/>
    <property type="evidence" value="ECO:0007669"/>
    <property type="project" value="TreeGrafter"/>
</dbReference>
<feature type="compositionally biased region" description="Polar residues" evidence="6">
    <location>
        <begin position="389"/>
        <end position="401"/>
    </location>
</feature>
<keyword evidence="9" id="KW-1185">Reference proteome</keyword>
<dbReference type="SUPFAM" id="SSF57959">
    <property type="entry name" value="Leucine zipper domain"/>
    <property type="match status" value="1"/>
</dbReference>
<dbReference type="EMBL" id="JANBTX010000076">
    <property type="protein sequence ID" value="KAJ2687318.1"/>
    <property type="molecule type" value="Genomic_DNA"/>
</dbReference>
<keyword evidence="4" id="KW-0804">Transcription</keyword>
<proteinExistence type="predicted"/>
<reference evidence="8" key="1">
    <citation type="submission" date="2022-07" db="EMBL/GenBank/DDBJ databases">
        <title>Phylogenomic reconstructions and comparative analyses of Kickxellomycotina fungi.</title>
        <authorList>
            <person name="Reynolds N.K."/>
            <person name="Stajich J.E."/>
            <person name="Barry K."/>
            <person name="Grigoriev I.V."/>
            <person name="Crous P."/>
            <person name="Smith M.E."/>
        </authorList>
    </citation>
    <scope>NUCLEOTIDE SEQUENCE</scope>
    <source>
        <strain evidence="8">CBS 109367</strain>
    </source>
</reference>